<dbReference type="AlphaFoldDB" id="A0AAV8S078"/>
<accession>A0AAV8S078</accession>
<name>A0AAV8S078_ENSVE</name>
<comment type="caution">
    <text evidence="3">The sequence shown here is derived from an EMBL/GenBank/DDBJ whole genome shotgun (WGS) entry which is preliminary data.</text>
</comment>
<dbReference type="Proteomes" id="UP001222027">
    <property type="component" value="Unassembled WGS sequence"/>
</dbReference>
<protein>
    <recommendedName>
        <fullName evidence="5">Secreted protein</fullName>
    </recommendedName>
</protein>
<sequence length="80" mass="8755">MSSPLPLLLPSLAKALRVASAPSTSFPSCAYPLGKWTGGGAREGSDRYLLYPSHSPLMRALVDDDNNDNRRNEHEGESRR</sequence>
<evidence type="ECO:0000256" key="1">
    <source>
        <dbReference type="SAM" id="MobiDB-lite"/>
    </source>
</evidence>
<keyword evidence="2" id="KW-0732">Signal</keyword>
<feature type="region of interest" description="Disordered" evidence="1">
    <location>
        <begin position="59"/>
        <end position="80"/>
    </location>
</feature>
<proteinExistence type="predicted"/>
<feature type="compositionally biased region" description="Basic and acidic residues" evidence="1">
    <location>
        <begin position="67"/>
        <end position="80"/>
    </location>
</feature>
<feature type="chain" id="PRO_5043720504" description="Secreted protein" evidence="2">
    <location>
        <begin position="16"/>
        <end position="80"/>
    </location>
</feature>
<evidence type="ECO:0000313" key="4">
    <source>
        <dbReference type="Proteomes" id="UP001222027"/>
    </source>
</evidence>
<keyword evidence="4" id="KW-1185">Reference proteome</keyword>
<organism evidence="3 4">
    <name type="scientific">Ensete ventricosum</name>
    <name type="common">Abyssinian banana</name>
    <name type="synonym">Musa ensete</name>
    <dbReference type="NCBI Taxonomy" id="4639"/>
    <lineage>
        <taxon>Eukaryota</taxon>
        <taxon>Viridiplantae</taxon>
        <taxon>Streptophyta</taxon>
        <taxon>Embryophyta</taxon>
        <taxon>Tracheophyta</taxon>
        <taxon>Spermatophyta</taxon>
        <taxon>Magnoliopsida</taxon>
        <taxon>Liliopsida</taxon>
        <taxon>Zingiberales</taxon>
        <taxon>Musaceae</taxon>
        <taxon>Ensete</taxon>
    </lineage>
</organism>
<evidence type="ECO:0000313" key="3">
    <source>
        <dbReference type="EMBL" id="KAJ8512783.1"/>
    </source>
</evidence>
<feature type="signal peptide" evidence="2">
    <location>
        <begin position="1"/>
        <end position="15"/>
    </location>
</feature>
<dbReference type="EMBL" id="JAQQAF010000001">
    <property type="protein sequence ID" value="KAJ8512783.1"/>
    <property type="molecule type" value="Genomic_DNA"/>
</dbReference>
<evidence type="ECO:0000256" key="2">
    <source>
        <dbReference type="SAM" id="SignalP"/>
    </source>
</evidence>
<reference evidence="3 4" key="1">
    <citation type="submission" date="2022-12" db="EMBL/GenBank/DDBJ databases">
        <title>Chromosome-scale assembly of the Ensete ventricosum genome.</title>
        <authorList>
            <person name="Dussert Y."/>
            <person name="Stocks J."/>
            <person name="Wendawek A."/>
            <person name="Woldeyes F."/>
            <person name="Nichols R.A."/>
            <person name="Borrell J.S."/>
        </authorList>
    </citation>
    <scope>NUCLEOTIDE SEQUENCE [LARGE SCALE GENOMIC DNA]</scope>
    <source>
        <strain evidence="4">cv. Maze</strain>
        <tissue evidence="3">Seeds</tissue>
    </source>
</reference>
<evidence type="ECO:0008006" key="5">
    <source>
        <dbReference type="Google" id="ProtNLM"/>
    </source>
</evidence>
<gene>
    <name evidence="3" type="ORF">OPV22_003217</name>
</gene>